<keyword evidence="3" id="KW-1185">Reference proteome</keyword>
<dbReference type="Gramene" id="ERN06586">
    <property type="protein sequence ID" value="ERN06586"/>
    <property type="gene ID" value="AMTR_s00058p00146890"/>
</dbReference>
<dbReference type="AlphaFoldDB" id="W1PG23"/>
<dbReference type="HOGENOM" id="CLU_1206223_0_0_1"/>
<feature type="region of interest" description="Disordered" evidence="1">
    <location>
        <begin position="187"/>
        <end position="230"/>
    </location>
</feature>
<evidence type="ECO:0000313" key="3">
    <source>
        <dbReference type="Proteomes" id="UP000017836"/>
    </source>
</evidence>
<protein>
    <submittedName>
        <fullName evidence="2">Uncharacterized protein</fullName>
    </submittedName>
</protein>
<dbReference type="EMBL" id="KI393888">
    <property type="protein sequence ID" value="ERN06586.1"/>
    <property type="molecule type" value="Genomic_DNA"/>
</dbReference>
<reference evidence="3" key="1">
    <citation type="journal article" date="2013" name="Science">
        <title>The Amborella genome and the evolution of flowering plants.</title>
        <authorList>
            <consortium name="Amborella Genome Project"/>
        </authorList>
    </citation>
    <scope>NUCLEOTIDE SEQUENCE [LARGE SCALE GENOMIC DNA]</scope>
</reference>
<name>W1PG23_AMBTC</name>
<organism evidence="2 3">
    <name type="scientific">Amborella trichopoda</name>
    <dbReference type="NCBI Taxonomy" id="13333"/>
    <lineage>
        <taxon>Eukaryota</taxon>
        <taxon>Viridiplantae</taxon>
        <taxon>Streptophyta</taxon>
        <taxon>Embryophyta</taxon>
        <taxon>Tracheophyta</taxon>
        <taxon>Spermatophyta</taxon>
        <taxon>Magnoliopsida</taxon>
        <taxon>Amborellales</taxon>
        <taxon>Amborellaceae</taxon>
        <taxon>Amborella</taxon>
    </lineage>
</organism>
<gene>
    <name evidence="2" type="ORF">AMTR_s00058p00146890</name>
</gene>
<sequence length="230" mass="25052">MKRGVKRRPRLLESVEQQGGQEEWEWVVELSLSDVTNGSVGRSISSKGISLIAKEAEGSGGGGVRVAESPEWWLLPYIPRRERGGGNRGIDYGYSWGPQKAGYKRRVKMRVGLRRSDGWAYNQGKRVGCLRFSHLAQGTNGEDVGRRLGIKVRGHVDLYLLSMPRSMRLQRRVCCNGGYRHLSLAQRGQTTGGSDNGGCTAPSGGASFGGKSSLKVKRQGAEMSPSDGKS</sequence>
<evidence type="ECO:0000313" key="2">
    <source>
        <dbReference type="EMBL" id="ERN06586.1"/>
    </source>
</evidence>
<evidence type="ECO:0000256" key="1">
    <source>
        <dbReference type="SAM" id="MobiDB-lite"/>
    </source>
</evidence>
<accession>W1PG23</accession>
<proteinExistence type="predicted"/>
<dbReference type="Proteomes" id="UP000017836">
    <property type="component" value="Unassembled WGS sequence"/>
</dbReference>